<evidence type="ECO:0000313" key="2">
    <source>
        <dbReference type="EMBL" id="SDM56947.1"/>
    </source>
</evidence>
<dbReference type="EMBL" id="LT629701">
    <property type="protein sequence ID" value="SDM56947.1"/>
    <property type="molecule type" value="Genomic_DNA"/>
</dbReference>
<dbReference type="eggNOG" id="COG0456">
    <property type="taxonomic scope" value="Bacteria"/>
</dbReference>
<dbReference type="GO" id="GO:0016747">
    <property type="term" value="F:acyltransferase activity, transferring groups other than amino-acyl groups"/>
    <property type="evidence" value="ECO:0007669"/>
    <property type="project" value="InterPro"/>
</dbReference>
<dbReference type="PROSITE" id="PS51186">
    <property type="entry name" value="GNAT"/>
    <property type="match status" value="1"/>
</dbReference>
<dbReference type="OrthoDB" id="9799092at2"/>
<dbReference type="RefSeq" id="WP_030432123.1">
    <property type="nucleotide sequence ID" value="NZ_JOEF01000023.1"/>
</dbReference>
<organism evidence="2 3">
    <name type="scientific">Allokutzneria albata</name>
    <name type="common">Kibdelosporangium albatum</name>
    <dbReference type="NCBI Taxonomy" id="211114"/>
    <lineage>
        <taxon>Bacteria</taxon>
        <taxon>Bacillati</taxon>
        <taxon>Actinomycetota</taxon>
        <taxon>Actinomycetes</taxon>
        <taxon>Pseudonocardiales</taxon>
        <taxon>Pseudonocardiaceae</taxon>
        <taxon>Allokutzneria</taxon>
    </lineage>
</organism>
<dbReference type="InterPro" id="IPR016181">
    <property type="entry name" value="Acyl_CoA_acyltransferase"/>
</dbReference>
<dbReference type="SUPFAM" id="SSF55729">
    <property type="entry name" value="Acyl-CoA N-acyltransferases (Nat)"/>
    <property type="match status" value="1"/>
</dbReference>
<proteinExistence type="predicted"/>
<evidence type="ECO:0000259" key="1">
    <source>
        <dbReference type="PROSITE" id="PS51186"/>
    </source>
</evidence>
<accession>A0A1G9UAE9</accession>
<protein>
    <submittedName>
        <fullName evidence="2">Acetyltransferase (GNAT) family protein</fullName>
    </submittedName>
</protein>
<feature type="domain" description="N-acetyltransferase" evidence="1">
    <location>
        <begin position="55"/>
        <end position="194"/>
    </location>
</feature>
<evidence type="ECO:0000313" key="3">
    <source>
        <dbReference type="Proteomes" id="UP000183376"/>
    </source>
</evidence>
<dbReference type="Proteomes" id="UP000183376">
    <property type="component" value="Chromosome I"/>
</dbReference>
<keyword evidence="2" id="KW-0808">Transferase</keyword>
<dbReference type="CDD" id="cd04301">
    <property type="entry name" value="NAT_SF"/>
    <property type="match status" value="1"/>
</dbReference>
<gene>
    <name evidence="2" type="ORF">SAMN04489726_2300</name>
</gene>
<dbReference type="Gene3D" id="3.40.630.30">
    <property type="match status" value="1"/>
</dbReference>
<dbReference type="STRING" id="211114.SAMN04489726_2300"/>
<name>A0A1G9UAE9_ALLAB</name>
<keyword evidence="3" id="KW-1185">Reference proteome</keyword>
<dbReference type="AlphaFoldDB" id="A0A1G9UAE9"/>
<sequence>MITVVRADELGEGARGRVADVFARGFAEDFSYFSKDPGVLADAFAHMLLLDRFHVVCVDGEPAAIATLTTGTEQCFAPKWGPMREHLGLLRGTICYFVVRKQFMAVSDGVTEGVGEIGFVTTAPGYQRRGLGTVLLRHLIATPGFRAFVLEEIKDTNEAALGLYRKLGFTEYRRRPQKHAARAGFDAYVSMRLDVADRQDR</sequence>
<dbReference type="InterPro" id="IPR000182">
    <property type="entry name" value="GNAT_dom"/>
</dbReference>
<reference evidence="2 3" key="1">
    <citation type="submission" date="2016-10" db="EMBL/GenBank/DDBJ databases">
        <authorList>
            <person name="de Groot N.N."/>
        </authorList>
    </citation>
    <scope>NUCLEOTIDE SEQUENCE [LARGE SCALE GENOMIC DNA]</scope>
    <source>
        <strain evidence="2 3">DSM 44149</strain>
    </source>
</reference>
<dbReference type="Pfam" id="PF00583">
    <property type="entry name" value="Acetyltransf_1"/>
    <property type="match status" value="1"/>
</dbReference>